<evidence type="ECO:0000313" key="7">
    <source>
        <dbReference type="EMBL" id="AXG73075.1"/>
    </source>
</evidence>
<dbReference type="Proteomes" id="UP000253951">
    <property type="component" value="Chromosome"/>
</dbReference>
<evidence type="ECO:0000256" key="2">
    <source>
        <dbReference type="ARBA" id="ARBA00013194"/>
    </source>
</evidence>
<keyword evidence="8" id="KW-1185">Reference proteome</keyword>
<dbReference type="EC" id="5.2.1.8" evidence="2 4"/>
<dbReference type="Gene3D" id="3.10.50.40">
    <property type="match status" value="1"/>
</dbReference>
<organism evidence="7 8">
    <name type="scientific">Flavobacterium arcticum</name>
    <dbReference type="NCBI Taxonomy" id="1784713"/>
    <lineage>
        <taxon>Bacteria</taxon>
        <taxon>Pseudomonadati</taxon>
        <taxon>Bacteroidota</taxon>
        <taxon>Flavobacteriia</taxon>
        <taxon>Flavobacteriales</taxon>
        <taxon>Flavobacteriaceae</taxon>
        <taxon>Flavobacterium</taxon>
    </lineage>
</organism>
<dbReference type="EMBL" id="CP031188">
    <property type="protein sequence ID" value="AXG73075.1"/>
    <property type="molecule type" value="Genomic_DNA"/>
</dbReference>
<accession>A0A345H915</accession>
<reference evidence="7 8" key="1">
    <citation type="submission" date="2018-07" db="EMBL/GenBank/DDBJ databases">
        <title>Complete genome sequence of Flavobacterium arcticum type strain SM1502T.</title>
        <authorList>
            <person name="Li Y."/>
            <person name="Li D.-D."/>
        </authorList>
    </citation>
    <scope>NUCLEOTIDE SEQUENCE [LARGE SCALE GENOMIC DNA]</scope>
    <source>
        <strain evidence="7 8">SM1502</strain>
    </source>
</reference>
<keyword evidence="4 7" id="KW-0413">Isomerase</keyword>
<dbReference type="GO" id="GO:0003755">
    <property type="term" value="F:peptidyl-prolyl cis-trans isomerase activity"/>
    <property type="evidence" value="ECO:0007669"/>
    <property type="project" value="UniProtKB-KW"/>
</dbReference>
<dbReference type="SUPFAM" id="SSF54534">
    <property type="entry name" value="FKBP-like"/>
    <property type="match status" value="1"/>
</dbReference>
<dbReference type="InterPro" id="IPR046357">
    <property type="entry name" value="PPIase_dom_sf"/>
</dbReference>
<dbReference type="PROSITE" id="PS50059">
    <property type="entry name" value="FKBP_PPIASE"/>
    <property type="match status" value="1"/>
</dbReference>
<feature type="signal peptide" evidence="5">
    <location>
        <begin position="1"/>
        <end position="21"/>
    </location>
</feature>
<sequence>MNRFLKASSLLLLITFFIACKKDDGASIEPPRDYAEQYVVEKAEIEDYLRTHYIASVDEDFNVDLQEIPTDGDQVSIWDQTEYPLQSKIVTLDDVDFTLYYLVLLQGVGESPTRADGVRVAYRGTTLDATQFDYNPYPETYPSLAGTILGWQEIIPLFNTGTYVDVPDSPDPAYFEDYGAGVMFLPSAYGYYELAQVNIPAYSPLIFNFKLYDLNYVDSDGDGILNKDETENGIDINDYDTDGDDAPNYLDIDDDGDGYSTRYEITISGTNDVYDFEDIPTCDGGTIKKHLDPNCF</sequence>
<keyword evidence="3 4" id="KW-0697">Rotamase</keyword>
<evidence type="ECO:0000256" key="3">
    <source>
        <dbReference type="ARBA" id="ARBA00023110"/>
    </source>
</evidence>
<protein>
    <recommendedName>
        <fullName evidence="2 4">peptidylprolyl isomerase</fullName>
        <ecNumber evidence="2 4">5.2.1.8</ecNumber>
    </recommendedName>
</protein>
<gene>
    <name evidence="7" type="ORF">DVK85_02035</name>
</gene>
<feature type="chain" id="PRO_5016741079" description="peptidylprolyl isomerase" evidence="5">
    <location>
        <begin position="22"/>
        <end position="296"/>
    </location>
</feature>
<keyword evidence="5" id="KW-0732">Signal</keyword>
<dbReference type="InterPro" id="IPR001179">
    <property type="entry name" value="PPIase_FKBP_dom"/>
</dbReference>
<evidence type="ECO:0000313" key="8">
    <source>
        <dbReference type="Proteomes" id="UP000253951"/>
    </source>
</evidence>
<name>A0A345H915_9FLAO</name>
<dbReference type="PROSITE" id="PS51257">
    <property type="entry name" value="PROKAR_LIPOPROTEIN"/>
    <property type="match status" value="1"/>
</dbReference>
<evidence type="ECO:0000256" key="4">
    <source>
        <dbReference type="PROSITE-ProRule" id="PRU00277"/>
    </source>
</evidence>
<evidence type="ECO:0000256" key="1">
    <source>
        <dbReference type="ARBA" id="ARBA00000971"/>
    </source>
</evidence>
<evidence type="ECO:0000256" key="5">
    <source>
        <dbReference type="SAM" id="SignalP"/>
    </source>
</evidence>
<dbReference type="KEGG" id="fat:DVK85_02035"/>
<dbReference type="AlphaFoldDB" id="A0A345H915"/>
<proteinExistence type="predicted"/>
<evidence type="ECO:0000259" key="6">
    <source>
        <dbReference type="PROSITE" id="PS50059"/>
    </source>
</evidence>
<feature type="domain" description="PPIase FKBP-type" evidence="6">
    <location>
        <begin position="115"/>
        <end position="215"/>
    </location>
</feature>
<comment type="catalytic activity">
    <reaction evidence="1 4">
        <text>[protein]-peptidylproline (omega=180) = [protein]-peptidylproline (omega=0)</text>
        <dbReference type="Rhea" id="RHEA:16237"/>
        <dbReference type="Rhea" id="RHEA-COMP:10747"/>
        <dbReference type="Rhea" id="RHEA-COMP:10748"/>
        <dbReference type="ChEBI" id="CHEBI:83833"/>
        <dbReference type="ChEBI" id="CHEBI:83834"/>
        <dbReference type="EC" id="5.2.1.8"/>
    </reaction>
</comment>
<dbReference type="OrthoDB" id="1424215at2"/>
<dbReference type="RefSeq" id="WP_114676838.1">
    <property type="nucleotide sequence ID" value="NZ_CP031188.1"/>
</dbReference>